<proteinExistence type="predicted"/>
<dbReference type="PANTHER" id="PTHR34386:SF1">
    <property type="entry name" value="GLUTAREDOXIN-LIKE PROTEIN NRDH"/>
    <property type="match status" value="1"/>
</dbReference>
<feature type="domain" description="Glutaredoxin" evidence="1">
    <location>
        <begin position="3"/>
        <end position="56"/>
    </location>
</feature>
<dbReference type="PROSITE" id="PS51354">
    <property type="entry name" value="GLUTAREDOXIN_2"/>
    <property type="match status" value="1"/>
</dbReference>
<sequence length="90" mass="9807">MTVTVFTKPRCPQCDATKRQLAKLGIPFETVDLSENPSTLEQLQAAGFRQAPVVITPDNSWTGYRPDLIRELAKVQAASQQAADAHVVVA</sequence>
<dbReference type="InterPro" id="IPR036249">
    <property type="entry name" value="Thioredoxin-like_sf"/>
</dbReference>
<dbReference type="EMBL" id="JAFEJS010000001">
    <property type="protein sequence ID" value="MBT1172176.1"/>
    <property type="molecule type" value="Genomic_DNA"/>
</dbReference>
<keyword evidence="3" id="KW-1185">Reference proteome</keyword>
<protein>
    <submittedName>
        <fullName evidence="2">Glutaredoxin family protein</fullName>
    </submittedName>
</protein>
<dbReference type="Gene3D" id="3.40.30.10">
    <property type="entry name" value="Glutaredoxin"/>
    <property type="match status" value="1"/>
</dbReference>
<organism evidence="2 3">
    <name type="scientific">Bifidobacterium santillanense</name>
    <dbReference type="NCBI Taxonomy" id="2809028"/>
    <lineage>
        <taxon>Bacteria</taxon>
        <taxon>Bacillati</taxon>
        <taxon>Actinomycetota</taxon>
        <taxon>Actinomycetes</taxon>
        <taxon>Bifidobacteriales</taxon>
        <taxon>Bifidobacteriaceae</taxon>
        <taxon>Bifidobacterium</taxon>
    </lineage>
</organism>
<dbReference type="Proteomes" id="UP000773064">
    <property type="component" value="Unassembled WGS sequence"/>
</dbReference>
<accession>A0ABS5UMN5</accession>
<name>A0ABS5UMN5_9BIFI</name>
<dbReference type="Pfam" id="PF00462">
    <property type="entry name" value="Glutaredoxin"/>
    <property type="match status" value="1"/>
</dbReference>
<dbReference type="SUPFAM" id="SSF52833">
    <property type="entry name" value="Thioredoxin-like"/>
    <property type="match status" value="1"/>
</dbReference>
<gene>
    <name evidence="2" type="ORF">JS528_02135</name>
</gene>
<dbReference type="PANTHER" id="PTHR34386">
    <property type="entry name" value="GLUTAREDOXIN"/>
    <property type="match status" value="1"/>
</dbReference>
<evidence type="ECO:0000313" key="2">
    <source>
        <dbReference type="EMBL" id="MBT1172176.1"/>
    </source>
</evidence>
<dbReference type="InterPro" id="IPR002109">
    <property type="entry name" value="Glutaredoxin"/>
</dbReference>
<dbReference type="RefSeq" id="WP_214357435.1">
    <property type="nucleotide sequence ID" value="NZ_JAFEJS010000001.1"/>
</dbReference>
<reference evidence="2 3" key="1">
    <citation type="journal article" date="2021" name="Environ. Microbiol.">
        <title>Genetic insights into the dark matter of the mammalian gut microbiota through targeted genome reconstruction.</title>
        <authorList>
            <person name="Lugli G.A."/>
            <person name="Alessandri G."/>
            <person name="Milani C."/>
            <person name="Viappiani A."/>
            <person name="Fontana F."/>
            <person name="Tarracchini C."/>
            <person name="Mancabelli L."/>
            <person name="Argentini C."/>
            <person name="Ruiz L."/>
            <person name="Margolles A."/>
            <person name="van Sinderen D."/>
            <person name="Turroni F."/>
            <person name="Ventura M."/>
        </authorList>
    </citation>
    <scope>NUCLEOTIDE SEQUENCE [LARGE SCALE GENOMIC DNA]</scope>
    <source>
        <strain evidence="2 3">MA2</strain>
    </source>
</reference>
<comment type="caution">
    <text evidence="2">The sequence shown here is derived from an EMBL/GenBank/DDBJ whole genome shotgun (WGS) entry which is preliminary data.</text>
</comment>
<evidence type="ECO:0000313" key="3">
    <source>
        <dbReference type="Proteomes" id="UP000773064"/>
    </source>
</evidence>
<dbReference type="InterPro" id="IPR051548">
    <property type="entry name" value="Grx-like_ET"/>
</dbReference>
<dbReference type="CDD" id="cd02976">
    <property type="entry name" value="NrdH"/>
    <property type="match status" value="1"/>
</dbReference>
<evidence type="ECO:0000259" key="1">
    <source>
        <dbReference type="Pfam" id="PF00462"/>
    </source>
</evidence>